<keyword evidence="2 5" id="KW-0889">Transcription antitermination</keyword>
<name>G9YFX8_9FIRM</name>
<dbReference type="eggNOG" id="COG0250">
    <property type="taxonomic scope" value="Bacteria"/>
</dbReference>
<keyword evidence="3 5" id="KW-0805">Transcription regulation</keyword>
<comment type="function">
    <text evidence="5 7">Participates in transcription elongation, termination and antitermination.</text>
</comment>
<dbReference type="InterPro" id="IPR036735">
    <property type="entry name" value="NGN_dom_sf"/>
</dbReference>
<keyword evidence="11" id="KW-1185">Reference proteome</keyword>
<dbReference type="HAMAP" id="MF_00948">
    <property type="entry name" value="NusG"/>
    <property type="match status" value="1"/>
</dbReference>
<organism evidence="10 11">
    <name type="scientific">Anaeroglobus geminatus F0357</name>
    <dbReference type="NCBI Taxonomy" id="861450"/>
    <lineage>
        <taxon>Bacteria</taxon>
        <taxon>Bacillati</taxon>
        <taxon>Bacillota</taxon>
        <taxon>Negativicutes</taxon>
        <taxon>Veillonellales</taxon>
        <taxon>Veillonellaceae</taxon>
        <taxon>Anaeroglobus</taxon>
    </lineage>
</organism>
<dbReference type="GO" id="GO:0006354">
    <property type="term" value="P:DNA-templated transcription elongation"/>
    <property type="evidence" value="ECO:0007669"/>
    <property type="project" value="UniProtKB-UniRule"/>
</dbReference>
<evidence type="ECO:0000259" key="8">
    <source>
        <dbReference type="SMART" id="SM00738"/>
    </source>
</evidence>
<dbReference type="InterPro" id="IPR014722">
    <property type="entry name" value="Rib_uL2_dom2"/>
</dbReference>
<dbReference type="NCBIfam" id="TIGR00922">
    <property type="entry name" value="nusG"/>
    <property type="match status" value="1"/>
</dbReference>
<dbReference type="RefSeq" id="WP_006789529.1">
    <property type="nucleotide sequence ID" value="NZ_JH417572.1"/>
</dbReference>
<dbReference type="Pfam" id="PF02357">
    <property type="entry name" value="NusG"/>
    <property type="match status" value="1"/>
</dbReference>
<dbReference type="EMBL" id="AGCJ01000016">
    <property type="protein sequence ID" value="EHM42669.1"/>
    <property type="molecule type" value="Genomic_DNA"/>
</dbReference>
<evidence type="ECO:0000259" key="9">
    <source>
        <dbReference type="SMART" id="SM00739"/>
    </source>
</evidence>
<dbReference type="GO" id="GO:0032784">
    <property type="term" value="P:regulation of DNA-templated transcription elongation"/>
    <property type="evidence" value="ECO:0007669"/>
    <property type="project" value="InterPro"/>
</dbReference>
<dbReference type="SUPFAM" id="SSF50104">
    <property type="entry name" value="Translation proteins SH3-like domain"/>
    <property type="match status" value="1"/>
</dbReference>
<dbReference type="Gene3D" id="3.30.70.940">
    <property type="entry name" value="NusG, N-terminal domain"/>
    <property type="match status" value="1"/>
</dbReference>
<evidence type="ECO:0000256" key="5">
    <source>
        <dbReference type="HAMAP-Rule" id="MF_00948"/>
    </source>
</evidence>
<dbReference type="SMART" id="SM00739">
    <property type="entry name" value="KOW"/>
    <property type="match status" value="1"/>
</dbReference>
<protein>
    <recommendedName>
        <fullName evidence="5 6">Transcription termination/antitermination protein NusG</fullName>
    </recommendedName>
</protein>
<proteinExistence type="inferred from homology"/>
<dbReference type="SUPFAM" id="SSF82679">
    <property type="entry name" value="N-utilization substance G protein NusG, N-terminal domain"/>
    <property type="match status" value="1"/>
</dbReference>
<evidence type="ECO:0000256" key="7">
    <source>
        <dbReference type="RuleBase" id="RU000538"/>
    </source>
</evidence>
<comment type="similarity">
    <text evidence="5 7">Belongs to the NusG family.</text>
</comment>
<evidence type="ECO:0000256" key="2">
    <source>
        <dbReference type="ARBA" id="ARBA00022814"/>
    </source>
</evidence>
<evidence type="ECO:0000313" key="11">
    <source>
        <dbReference type="Proteomes" id="UP000005481"/>
    </source>
</evidence>
<accession>G9YFX8</accession>
<dbReference type="FunFam" id="3.30.70.940:FF:000002">
    <property type="entry name" value="Transcription termination/antitermination protein NusG"/>
    <property type="match status" value="1"/>
</dbReference>
<dbReference type="InterPro" id="IPR043425">
    <property type="entry name" value="NusG-like"/>
</dbReference>
<dbReference type="InterPro" id="IPR005824">
    <property type="entry name" value="KOW"/>
</dbReference>
<comment type="caution">
    <text evidence="10">The sequence shown here is derived from an EMBL/GenBank/DDBJ whole genome shotgun (WGS) entry which is preliminary data.</text>
</comment>
<dbReference type="InterPro" id="IPR001062">
    <property type="entry name" value="Transcrpt_antiterm_NusG"/>
</dbReference>
<evidence type="ECO:0000313" key="10">
    <source>
        <dbReference type="EMBL" id="EHM42669.1"/>
    </source>
</evidence>
<dbReference type="HOGENOM" id="CLU_067287_1_1_9"/>
<dbReference type="InterPro" id="IPR047050">
    <property type="entry name" value="NGN"/>
</dbReference>
<dbReference type="PRINTS" id="PR00338">
    <property type="entry name" value="NUSGTNSCPFCT"/>
</dbReference>
<dbReference type="GO" id="GO:0031564">
    <property type="term" value="P:transcription antitermination"/>
    <property type="evidence" value="ECO:0007669"/>
    <property type="project" value="UniProtKB-UniRule"/>
</dbReference>
<keyword evidence="1 5" id="KW-0806">Transcription termination</keyword>
<evidence type="ECO:0000256" key="6">
    <source>
        <dbReference type="NCBIfam" id="TIGR00922"/>
    </source>
</evidence>
<dbReference type="FunFam" id="2.30.30.30:FF:000002">
    <property type="entry name" value="Transcription termination/antitermination factor NusG"/>
    <property type="match status" value="1"/>
</dbReference>
<dbReference type="PANTHER" id="PTHR30265:SF2">
    <property type="entry name" value="TRANSCRIPTION TERMINATION_ANTITERMINATION PROTEIN NUSG"/>
    <property type="match status" value="1"/>
</dbReference>
<dbReference type="Gene3D" id="2.30.30.30">
    <property type="match status" value="1"/>
</dbReference>
<dbReference type="CDD" id="cd09891">
    <property type="entry name" value="NGN_Bact_1"/>
    <property type="match status" value="1"/>
</dbReference>
<sequence>MESGKNWYVIHTYSGYEKKVRDNLERKVRSMGLENVIERILVPEEDEIDIKDGQKRTVRRKVFPGYVFVEMEVNDRSWYVVRNTPGVTGFVGSATKPVPLEPQEVWRILSSQGIEKEARPEITVEIGEQVRIVSGPFENFYATITEVNREKGTLKGLIDMFGRETSVEVDYSQIEKSLE</sequence>
<dbReference type="PANTHER" id="PTHR30265">
    <property type="entry name" value="RHO-INTERACTING TRANSCRIPTION TERMINATION FACTOR NUSG"/>
    <property type="match status" value="1"/>
</dbReference>
<keyword evidence="4 5" id="KW-0804">Transcription</keyword>
<evidence type="ECO:0000256" key="3">
    <source>
        <dbReference type="ARBA" id="ARBA00023015"/>
    </source>
</evidence>
<dbReference type="InterPro" id="IPR008991">
    <property type="entry name" value="Translation_prot_SH3-like_sf"/>
</dbReference>
<dbReference type="Pfam" id="PF00467">
    <property type="entry name" value="KOW"/>
    <property type="match status" value="1"/>
</dbReference>
<dbReference type="AlphaFoldDB" id="G9YFX8"/>
<dbReference type="STRING" id="861450.HMPREF0080_00541"/>
<dbReference type="CDD" id="cd06091">
    <property type="entry name" value="KOW_NusG"/>
    <property type="match status" value="1"/>
</dbReference>
<dbReference type="InterPro" id="IPR006645">
    <property type="entry name" value="NGN-like_dom"/>
</dbReference>
<dbReference type="GO" id="GO:0006353">
    <property type="term" value="P:DNA-templated transcription termination"/>
    <property type="evidence" value="ECO:0007669"/>
    <property type="project" value="UniProtKB-UniRule"/>
</dbReference>
<feature type="domain" description="NusG-like N-terminal" evidence="8">
    <location>
        <begin position="4"/>
        <end position="112"/>
    </location>
</feature>
<dbReference type="PATRIC" id="fig|861450.3.peg.518"/>
<dbReference type="GO" id="GO:0005829">
    <property type="term" value="C:cytosol"/>
    <property type="evidence" value="ECO:0007669"/>
    <property type="project" value="UniProtKB-ARBA"/>
</dbReference>
<dbReference type="OrthoDB" id="9809075at2"/>
<evidence type="ECO:0000256" key="4">
    <source>
        <dbReference type="ARBA" id="ARBA00023163"/>
    </source>
</evidence>
<reference evidence="10 11" key="1">
    <citation type="submission" date="2011-08" db="EMBL/GenBank/DDBJ databases">
        <authorList>
            <person name="Weinstock G."/>
            <person name="Sodergren E."/>
            <person name="Clifton S."/>
            <person name="Fulton L."/>
            <person name="Fulton B."/>
            <person name="Courtney L."/>
            <person name="Fronick C."/>
            <person name="Harrison M."/>
            <person name="Strong C."/>
            <person name="Farmer C."/>
            <person name="Delahaunty K."/>
            <person name="Markovic C."/>
            <person name="Hall O."/>
            <person name="Minx P."/>
            <person name="Tomlinson C."/>
            <person name="Mitreva M."/>
            <person name="Hou S."/>
            <person name="Chen J."/>
            <person name="Wollam A."/>
            <person name="Pepin K.H."/>
            <person name="Johnson M."/>
            <person name="Bhonagiri V."/>
            <person name="Zhang X."/>
            <person name="Suruliraj S."/>
            <person name="Warren W."/>
            <person name="Chinwalla A."/>
            <person name="Mardis E.R."/>
            <person name="Wilson R.K."/>
        </authorList>
    </citation>
    <scope>NUCLEOTIDE SEQUENCE [LARGE SCALE GENOMIC DNA]</scope>
    <source>
        <strain evidence="10 11">F0357</strain>
    </source>
</reference>
<dbReference type="SMART" id="SM00738">
    <property type="entry name" value="NGN"/>
    <property type="match status" value="1"/>
</dbReference>
<dbReference type="Proteomes" id="UP000005481">
    <property type="component" value="Unassembled WGS sequence"/>
</dbReference>
<feature type="domain" description="KOW" evidence="9">
    <location>
        <begin position="123"/>
        <end position="150"/>
    </location>
</feature>
<evidence type="ECO:0000256" key="1">
    <source>
        <dbReference type="ARBA" id="ARBA00022472"/>
    </source>
</evidence>
<gene>
    <name evidence="5" type="primary">nusG</name>
    <name evidence="10" type="ORF">HMPREF0080_00541</name>
</gene>